<feature type="compositionally biased region" description="Basic and acidic residues" evidence="1">
    <location>
        <begin position="395"/>
        <end position="408"/>
    </location>
</feature>
<sequence length="626" mass="68308">MSDTILAPEGAQAARPGRFSAFDSPLGYRRQPTAVFEPGLADLRTENMRGPSYAAMLHPHDTRGVVVMAYRDTYTKRDGTRGYKTANGGATGDELRRVVDVLEPFSITMNSFRRDPKDPDAHRLSPCKATWNLAGLNACWVDLDYYNRVAWRGRPPEEVAAAVVERCEDLGWPMPSYVLASGQGLLVSWLHTRQSPSALPVWLAMQKRILTEFDDFGPDRGASNPTMAFKLPGVQNEKNSVPARIVWPTTFGDLERYAFDVLRAAVLPYTPQQVAAHRKTQARERAAKAEKRAARKAAGIVVPPPKLTYETFARAVHRDLTRLFERRFRGRPVHRGERDLWLFSLVKAAAWTMTVRELEAEVDRLAPLCGLSKREARGYAKAAVRKAQRAASGRMDPRGGGKVSDPRYKLNPRHLVGDLGVTVAEMKDKDLDLRVLLSDGVKREREAARSQGRRKAAGAKPRDATQAARLALGQRALAKRAAGMTVAAVAAEEGVSVAQVEKAQREARQVAAIGKPAAKAKPGRPRKPSRRTGFDKAAPRPAKTRPENPYGSTGSIDACARGDVGAGAVVASPVEGYDVLVRSIAPHCDDTDARSALTGPAGVIVSDEAYADVPDFLRHLLPGGEA</sequence>
<feature type="compositionally biased region" description="Low complexity" evidence="1">
    <location>
        <begin position="511"/>
        <end position="520"/>
    </location>
</feature>
<feature type="compositionally biased region" description="Basic residues" evidence="1">
    <location>
        <begin position="521"/>
        <end position="530"/>
    </location>
</feature>
<evidence type="ECO:0000313" key="2">
    <source>
        <dbReference type="EMBL" id="MBA8915053.1"/>
    </source>
</evidence>
<dbReference type="RefSeq" id="WP_108939638.1">
    <property type="nucleotide sequence ID" value="NZ_BPRF01000004.1"/>
</dbReference>
<evidence type="ECO:0000313" key="3">
    <source>
        <dbReference type="Proteomes" id="UP000543554"/>
    </source>
</evidence>
<evidence type="ECO:0000256" key="1">
    <source>
        <dbReference type="SAM" id="MobiDB-lite"/>
    </source>
</evidence>
<feature type="region of interest" description="Disordered" evidence="1">
    <location>
        <begin position="509"/>
        <end position="555"/>
    </location>
</feature>
<feature type="region of interest" description="Disordered" evidence="1">
    <location>
        <begin position="443"/>
        <end position="465"/>
    </location>
</feature>
<proteinExistence type="predicted"/>
<organism evidence="2 3">
    <name type="scientific">Methylorubrum thiocyanatum</name>
    <dbReference type="NCBI Taxonomy" id="47958"/>
    <lineage>
        <taxon>Bacteria</taxon>
        <taxon>Pseudomonadati</taxon>
        <taxon>Pseudomonadota</taxon>
        <taxon>Alphaproteobacteria</taxon>
        <taxon>Hyphomicrobiales</taxon>
        <taxon>Methylobacteriaceae</taxon>
        <taxon>Methylorubrum</taxon>
    </lineage>
</organism>
<dbReference type="Proteomes" id="UP000543554">
    <property type="component" value="Unassembled WGS sequence"/>
</dbReference>
<feature type="region of interest" description="Disordered" evidence="1">
    <location>
        <begin position="388"/>
        <end position="409"/>
    </location>
</feature>
<reference evidence="2 3" key="1">
    <citation type="submission" date="2020-08" db="EMBL/GenBank/DDBJ databases">
        <title>Genomic Encyclopedia of Type Strains, Phase IV (KMG-IV): sequencing the most valuable type-strain genomes for metagenomic binning, comparative biology and taxonomic classification.</title>
        <authorList>
            <person name="Goeker M."/>
        </authorList>
    </citation>
    <scope>NUCLEOTIDE SEQUENCE [LARGE SCALE GENOMIC DNA]</scope>
    <source>
        <strain evidence="2 3">DSM 11490</strain>
    </source>
</reference>
<name>A0AA40S5M7_9HYPH</name>
<keyword evidence="3" id="KW-1185">Reference proteome</keyword>
<gene>
    <name evidence="2" type="ORF">HNR51_004149</name>
</gene>
<dbReference type="AlphaFoldDB" id="A0AA40S5M7"/>
<dbReference type="EMBL" id="JACJIB010000007">
    <property type="protein sequence ID" value="MBA8915053.1"/>
    <property type="molecule type" value="Genomic_DNA"/>
</dbReference>
<accession>A0AA40S5M7</accession>
<comment type="caution">
    <text evidence="2">The sequence shown here is derived from an EMBL/GenBank/DDBJ whole genome shotgun (WGS) entry which is preliminary data.</text>
</comment>
<protein>
    <submittedName>
        <fullName evidence="2">Transcriptional regulator</fullName>
    </submittedName>
</protein>